<sequence length="170" mass="19544">MRERKEAKQLSLALGRLPKGVNKGDVAESVPATRGALSRWSKGDRKMSHDVMHPIAKLLKDAFFTYSASRADYGTLSFKDDKRHKADLFASVIDQQQQESERIAKQQIAYQSMIKSDGYRTSKDEQIIDNYFDEYAEEMSAELTNFFIECDYNRRDPMKIFEKVNDKIGG</sequence>
<keyword evidence="2" id="KW-1185">Reference proteome</keyword>
<dbReference type="EMBL" id="CP168151">
    <property type="protein sequence ID" value="XFD39145.1"/>
    <property type="molecule type" value="Genomic_DNA"/>
</dbReference>
<proteinExistence type="predicted"/>
<gene>
    <name evidence="1" type="ORF">O0236_006830</name>
</gene>
<evidence type="ECO:0000313" key="1">
    <source>
        <dbReference type="EMBL" id="XFD39145.1"/>
    </source>
</evidence>
<organism evidence="1 2">
    <name type="scientific">Lentilactobacillus terminaliae</name>
    <dbReference type="NCBI Taxonomy" id="3003483"/>
    <lineage>
        <taxon>Bacteria</taxon>
        <taxon>Bacillati</taxon>
        <taxon>Bacillota</taxon>
        <taxon>Bacilli</taxon>
        <taxon>Lactobacillales</taxon>
        <taxon>Lactobacillaceae</taxon>
        <taxon>Lentilactobacillus</taxon>
    </lineage>
</organism>
<dbReference type="Proteomes" id="UP001149860">
    <property type="component" value="Chromosome"/>
</dbReference>
<accession>A0ACD5DCZ1</accession>
<reference evidence="1" key="1">
    <citation type="submission" date="2024-08" db="EMBL/GenBank/DDBJ databases">
        <title>Lentilactobacillus sp. nov., isolated from tree bark.</title>
        <authorList>
            <person name="Phuengjayaem S."/>
            <person name="Tanasupawat S."/>
        </authorList>
    </citation>
    <scope>NUCLEOTIDE SEQUENCE</scope>
    <source>
        <strain evidence="1">SPB1-3</strain>
    </source>
</reference>
<name>A0ACD5DCZ1_9LACO</name>
<protein>
    <submittedName>
        <fullName evidence="1">Uncharacterized protein</fullName>
    </submittedName>
</protein>
<evidence type="ECO:0000313" key="2">
    <source>
        <dbReference type="Proteomes" id="UP001149860"/>
    </source>
</evidence>